<evidence type="ECO:0000313" key="3">
    <source>
        <dbReference type="Proteomes" id="UP000060487"/>
    </source>
</evidence>
<name>A0ABR5SC29_9BACT</name>
<sequence>MGVSWRVVEWLREKGHDAVHLREEGLQRLPNGKIFQKAFTEKRVVLTFDLDFGEIMAFSSGCTIGIIIFRLHNTMTPHVIERLSRVLEDASYDIEKGAIVVVEELRHRVRRLPFN</sequence>
<keyword evidence="3" id="KW-1185">Reference proteome</keyword>
<accession>A0ABR5SC29</accession>
<dbReference type="InterPro" id="IPR041049">
    <property type="entry name" value="DUF5615"/>
</dbReference>
<organism evidence="2 3">
    <name type="scientific">Candidatus Magnetominusculus xianensis</name>
    <dbReference type="NCBI Taxonomy" id="1748249"/>
    <lineage>
        <taxon>Bacteria</taxon>
        <taxon>Pseudomonadati</taxon>
        <taxon>Nitrospirota</taxon>
        <taxon>Nitrospiria</taxon>
        <taxon>Nitrospirales</taxon>
        <taxon>Nitrospiraceae</taxon>
        <taxon>Candidatus Magnetominusculus</taxon>
    </lineage>
</organism>
<evidence type="ECO:0000313" key="2">
    <source>
        <dbReference type="EMBL" id="KWT78973.1"/>
    </source>
</evidence>
<comment type="caution">
    <text evidence="2">The sequence shown here is derived from an EMBL/GenBank/DDBJ whole genome shotgun (WGS) entry which is preliminary data.</text>
</comment>
<proteinExistence type="predicted"/>
<protein>
    <recommendedName>
        <fullName evidence="1">DUF5615 domain-containing protein</fullName>
    </recommendedName>
</protein>
<reference evidence="2 3" key="1">
    <citation type="submission" date="2015-11" db="EMBL/GenBank/DDBJ databases">
        <authorList>
            <person name="Lin W."/>
        </authorList>
    </citation>
    <scope>NUCLEOTIDE SEQUENCE [LARGE SCALE GENOMIC DNA]</scope>
    <source>
        <strain evidence="2 3">HCH-1</strain>
    </source>
</reference>
<dbReference type="Proteomes" id="UP000060487">
    <property type="component" value="Unassembled WGS sequence"/>
</dbReference>
<evidence type="ECO:0000259" key="1">
    <source>
        <dbReference type="Pfam" id="PF18480"/>
    </source>
</evidence>
<dbReference type="Pfam" id="PF18480">
    <property type="entry name" value="DUF5615"/>
    <property type="match status" value="1"/>
</dbReference>
<gene>
    <name evidence="2" type="ORF">ASN18_2770</name>
</gene>
<dbReference type="EMBL" id="LNQR01000109">
    <property type="protein sequence ID" value="KWT78973.1"/>
    <property type="molecule type" value="Genomic_DNA"/>
</dbReference>
<feature type="domain" description="DUF5615" evidence="1">
    <location>
        <begin position="3"/>
        <end position="104"/>
    </location>
</feature>